<proteinExistence type="predicted"/>
<dbReference type="InterPro" id="IPR014729">
    <property type="entry name" value="Rossmann-like_a/b/a_fold"/>
</dbReference>
<organism evidence="1 2">
    <name type="scientific">Citrobacter portucalensis</name>
    <dbReference type="NCBI Taxonomy" id="1639133"/>
    <lineage>
        <taxon>Bacteria</taxon>
        <taxon>Pseudomonadati</taxon>
        <taxon>Pseudomonadota</taxon>
        <taxon>Gammaproteobacteria</taxon>
        <taxon>Enterobacterales</taxon>
        <taxon>Enterobacteriaceae</taxon>
        <taxon>Citrobacter</taxon>
        <taxon>Citrobacter freundii complex</taxon>
    </lineage>
</organism>
<accession>A0A5B0SVL9</accession>
<sequence length="669" mass="76252">MQHSHAEAVIFKNDKWDNALSVLNTHPDLTAIESGRELSLGELVTSSVESIYTALTSGWTMMLGYSSGKDSEALLHLFLMALIRAVRSGAVTSRHHFLLHTDTLVENPEVHWLARKKLTALQTFIDTENLPLTIVLGQPSVTSSWTGRILTGRGLPTFTNSNARQCTHELKITAAQRAKAEYMRGKRIKGRVCLMLGSRDAEGSTRAGNIAKKNGSAVRVIKKHGGDGELYPVKNWLASDIWEFLLSSGSSSHYHLPSYLVNNNETAEMYRSATGECVWSAQDKRQSDSCGARFGCWSCQAVGLDKSMQTLLSSNPDRYGYMEYLNRLQRFLAKRRYAWEDRHPVGRTIYGNGYIKIQPDVYSPQFLERLLFVCCSIDYVEQCRADALLDQLVNGEIENTEHNRRMAEPQFRIVTEAALIHIDFMWGFHHFNSQPFRALDIYHKVWTFGMTDLLDDEPEMMPVERTPIPHPLWVKVSKWGDDSLFSGLADPMAEMTYFNGTDDPRAARTILTPAGSKRVVDFCDEDELTVDPYSAEFIVWEEYPRLRAQVRDGLLTPGSAAQFYLRFGVIQISAGKAAMYDRMMERGQTLHRLKLSGQQTMSEIAERKDLRVLEDQKFRWVTAKTIQARMIQMKWWCCMFLVLSQYMDEKGRFRPVLVFDSKRVPERAA</sequence>
<evidence type="ECO:0000313" key="2">
    <source>
        <dbReference type="Proteomes" id="UP000323297"/>
    </source>
</evidence>
<dbReference type="AlphaFoldDB" id="A0A5B0SVL9"/>
<name>A0A5B0SVL9_9ENTR</name>
<reference evidence="1 2" key="1">
    <citation type="submission" date="2019-08" db="EMBL/GenBank/DDBJ databases">
        <title>Draft genome sequence of Citrobacter portucalensis strain isolated from green turtle.</title>
        <authorList>
            <person name="Fernandes M.R."/>
            <person name="Sellera F.P."/>
            <person name="Goldeberg D.W."/>
            <person name="Costa D.C."/>
            <person name="Lincopan N."/>
        </authorList>
    </citation>
    <scope>NUCLEOTIDE SEQUENCE [LARGE SCALE GENOMIC DNA]</scope>
    <source>
        <strain evidence="1 2">TV06</strain>
    </source>
</reference>
<protein>
    <submittedName>
        <fullName evidence="1">Phosphoadenosine phosphosulfate reductase family protein</fullName>
    </submittedName>
</protein>
<comment type="caution">
    <text evidence="1">The sequence shown here is derived from an EMBL/GenBank/DDBJ whole genome shotgun (WGS) entry which is preliminary data.</text>
</comment>
<dbReference type="SUPFAM" id="SSF52402">
    <property type="entry name" value="Adenine nucleotide alpha hydrolases-like"/>
    <property type="match status" value="1"/>
</dbReference>
<dbReference type="EMBL" id="VTZD01000024">
    <property type="protein sequence ID" value="KAA1141928.1"/>
    <property type="molecule type" value="Genomic_DNA"/>
</dbReference>
<dbReference type="Gene3D" id="3.40.50.620">
    <property type="entry name" value="HUPs"/>
    <property type="match status" value="1"/>
</dbReference>
<gene>
    <name evidence="1" type="ORF">D3H66_19320</name>
</gene>
<evidence type="ECO:0000313" key="1">
    <source>
        <dbReference type="EMBL" id="KAA1141928.1"/>
    </source>
</evidence>
<dbReference type="Proteomes" id="UP000323297">
    <property type="component" value="Unassembled WGS sequence"/>
</dbReference>